<evidence type="ECO:0000256" key="1">
    <source>
        <dbReference type="ARBA" id="ARBA00004141"/>
    </source>
</evidence>
<feature type="region of interest" description="Disordered" evidence="6">
    <location>
        <begin position="1"/>
        <end position="23"/>
    </location>
</feature>
<evidence type="ECO:0000313" key="8">
    <source>
        <dbReference type="EMBL" id="TMW65157.1"/>
    </source>
</evidence>
<dbReference type="EMBL" id="SPLM01000038">
    <property type="protein sequence ID" value="TMW65157.1"/>
    <property type="molecule type" value="Genomic_DNA"/>
</dbReference>
<name>A0A8K1CMN1_PYTOL</name>
<dbReference type="Proteomes" id="UP000794436">
    <property type="component" value="Unassembled WGS sequence"/>
</dbReference>
<feature type="transmembrane region" description="Helical" evidence="7">
    <location>
        <begin position="55"/>
        <end position="77"/>
    </location>
</feature>
<comment type="subcellular location">
    <subcellularLocation>
        <location evidence="1">Membrane</location>
        <topology evidence="1">Multi-pass membrane protein</topology>
    </subcellularLocation>
</comment>
<keyword evidence="3 7" id="KW-0812">Transmembrane</keyword>
<feature type="transmembrane region" description="Helical" evidence="7">
    <location>
        <begin position="137"/>
        <end position="164"/>
    </location>
</feature>
<feature type="transmembrane region" description="Helical" evidence="7">
    <location>
        <begin position="257"/>
        <end position="281"/>
    </location>
</feature>
<evidence type="ECO:0000256" key="4">
    <source>
        <dbReference type="ARBA" id="ARBA00022989"/>
    </source>
</evidence>
<keyword evidence="5 7" id="KW-0472">Membrane</keyword>
<organism evidence="8 9">
    <name type="scientific">Pythium oligandrum</name>
    <name type="common">Mycoparasitic fungus</name>
    <dbReference type="NCBI Taxonomy" id="41045"/>
    <lineage>
        <taxon>Eukaryota</taxon>
        <taxon>Sar</taxon>
        <taxon>Stramenopiles</taxon>
        <taxon>Oomycota</taxon>
        <taxon>Peronosporomycetes</taxon>
        <taxon>Pythiales</taxon>
        <taxon>Pythiaceae</taxon>
        <taxon>Pythium</taxon>
    </lineage>
</organism>
<dbReference type="AlphaFoldDB" id="A0A8K1CMN1"/>
<feature type="transmembrane region" description="Helical" evidence="7">
    <location>
        <begin position="365"/>
        <end position="385"/>
    </location>
</feature>
<dbReference type="Pfam" id="PF03092">
    <property type="entry name" value="BT1"/>
    <property type="match status" value="1"/>
</dbReference>
<dbReference type="OrthoDB" id="754047at2759"/>
<evidence type="ECO:0000256" key="5">
    <source>
        <dbReference type="ARBA" id="ARBA00023136"/>
    </source>
</evidence>
<evidence type="ECO:0000256" key="7">
    <source>
        <dbReference type="SAM" id="Phobius"/>
    </source>
</evidence>
<proteinExistence type="predicted"/>
<comment type="caution">
    <text evidence="8">The sequence shown here is derived from an EMBL/GenBank/DDBJ whole genome shotgun (WGS) entry which is preliminary data.</text>
</comment>
<dbReference type="PANTHER" id="PTHR31585">
    <property type="entry name" value="FOLATE-BIOPTERIN TRANSPORTER 1, CHLOROPLASTIC"/>
    <property type="match status" value="1"/>
</dbReference>
<keyword evidence="2" id="KW-0813">Transport</keyword>
<feature type="transmembrane region" description="Helical" evidence="7">
    <location>
        <begin position="193"/>
        <end position="210"/>
    </location>
</feature>
<evidence type="ECO:0000256" key="3">
    <source>
        <dbReference type="ARBA" id="ARBA00022692"/>
    </source>
</evidence>
<evidence type="ECO:0000256" key="6">
    <source>
        <dbReference type="SAM" id="MobiDB-lite"/>
    </source>
</evidence>
<accession>A0A8K1CMN1</accession>
<dbReference type="PANTHER" id="PTHR31585:SF5">
    <property type="entry name" value="RNA-BINDING S4 DOMAIN-CONTAINING PROTEIN"/>
    <property type="match status" value="1"/>
</dbReference>
<protein>
    <submittedName>
        <fullName evidence="8">Uncharacterized protein</fullName>
    </submittedName>
</protein>
<dbReference type="InterPro" id="IPR039309">
    <property type="entry name" value="BT1"/>
</dbReference>
<sequence>MMNPFKQHRGDSDTDLSIDTGDSRVDNNGIRHVAGEQIYGHELYGSLRKGGAVQFISWECAGLCAATFSSVFSFSILQGLTKFLIAREFELSPQAQAQAAVQRLVELPMTLAFLIGIVSDCYPILGLRRKAYMLFGLVINAVATLVMQLFVTTAISVAPVPLIIRYWSEDYYSLPVKFKVRSQIFWKLMQQKAVWRTMGFIAIFGLFLNIKSSDSTDVIRNWAGASKDNLMVVRTIQEVIILAVILTWRYYFMNRPWRTFFCIAPTFQTIPAFAISTLVAMDIARDRYLYRAIISLTTVSEGGTILLNIVPLTEIVQEGSEGSMVGLVLSLQRVISIFVSTNTDGLFRGNNFFDPAQVELDTNHIHWSVLGSLLLNWFLNGLIFLPSQKLDAQQMRMYGGFTKFAASGCVSSVVSSSSTR</sequence>
<reference evidence="8" key="1">
    <citation type="submission" date="2019-03" db="EMBL/GenBank/DDBJ databases">
        <title>Long read genome sequence of the mycoparasitic Pythium oligandrum ATCC 38472 isolated from sugarbeet rhizosphere.</title>
        <authorList>
            <person name="Gaulin E."/>
        </authorList>
    </citation>
    <scope>NUCLEOTIDE SEQUENCE</scope>
    <source>
        <strain evidence="8">ATCC 38472_TT</strain>
    </source>
</reference>
<keyword evidence="4 7" id="KW-1133">Transmembrane helix</keyword>
<feature type="transmembrane region" description="Helical" evidence="7">
    <location>
        <begin position="107"/>
        <end position="125"/>
    </location>
</feature>
<feature type="transmembrane region" description="Helical" evidence="7">
    <location>
        <begin position="231"/>
        <end position="251"/>
    </location>
</feature>
<evidence type="ECO:0000313" key="9">
    <source>
        <dbReference type="Proteomes" id="UP000794436"/>
    </source>
</evidence>
<keyword evidence="9" id="KW-1185">Reference proteome</keyword>
<gene>
    <name evidence="8" type="ORF">Poli38472_009324</name>
</gene>
<evidence type="ECO:0000256" key="2">
    <source>
        <dbReference type="ARBA" id="ARBA00022448"/>
    </source>
</evidence>
<dbReference type="GO" id="GO:0016020">
    <property type="term" value="C:membrane"/>
    <property type="evidence" value="ECO:0007669"/>
    <property type="project" value="UniProtKB-SubCell"/>
</dbReference>